<organism evidence="2 3">
    <name type="scientific">Plakobranchus ocellatus</name>
    <dbReference type="NCBI Taxonomy" id="259542"/>
    <lineage>
        <taxon>Eukaryota</taxon>
        <taxon>Metazoa</taxon>
        <taxon>Spiralia</taxon>
        <taxon>Lophotrochozoa</taxon>
        <taxon>Mollusca</taxon>
        <taxon>Gastropoda</taxon>
        <taxon>Heterobranchia</taxon>
        <taxon>Euthyneura</taxon>
        <taxon>Panpulmonata</taxon>
        <taxon>Sacoglossa</taxon>
        <taxon>Placobranchoidea</taxon>
        <taxon>Plakobranchidae</taxon>
        <taxon>Plakobranchus</taxon>
    </lineage>
</organism>
<reference evidence="2 3" key="1">
    <citation type="journal article" date="2021" name="Elife">
        <title>Chloroplast acquisition without the gene transfer in kleptoplastic sea slugs, Plakobranchus ocellatus.</title>
        <authorList>
            <person name="Maeda T."/>
            <person name="Takahashi S."/>
            <person name="Yoshida T."/>
            <person name="Shimamura S."/>
            <person name="Takaki Y."/>
            <person name="Nagai Y."/>
            <person name="Toyoda A."/>
            <person name="Suzuki Y."/>
            <person name="Arimoto A."/>
            <person name="Ishii H."/>
            <person name="Satoh N."/>
            <person name="Nishiyama T."/>
            <person name="Hasebe M."/>
            <person name="Maruyama T."/>
            <person name="Minagawa J."/>
            <person name="Obokata J."/>
            <person name="Shigenobu S."/>
        </authorList>
    </citation>
    <scope>NUCLEOTIDE SEQUENCE [LARGE SCALE GENOMIC DNA]</scope>
</reference>
<name>A0AAV4CMG1_9GAST</name>
<proteinExistence type="predicted"/>
<keyword evidence="3" id="KW-1185">Reference proteome</keyword>
<dbReference type="EMBL" id="BLXT01006630">
    <property type="protein sequence ID" value="GFO32473.1"/>
    <property type="molecule type" value="Genomic_DNA"/>
</dbReference>
<evidence type="ECO:0000256" key="1">
    <source>
        <dbReference type="SAM" id="MobiDB-lite"/>
    </source>
</evidence>
<sequence>MTSPVSSADPSRVDPGMPVRDHGSFASFHVPSQADISDHRKQDTVYIGLHMPRQERRRRRGHRGHRHRTHDSSRSGPPQTNEFNMEGKQTMRELETLYGDMSCVEEAMSWE</sequence>
<dbReference type="AlphaFoldDB" id="A0AAV4CMG1"/>
<evidence type="ECO:0000313" key="3">
    <source>
        <dbReference type="Proteomes" id="UP000735302"/>
    </source>
</evidence>
<gene>
    <name evidence="2" type="ORF">PoB_005897800</name>
</gene>
<evidence type="ECO:0000313" key="2">
    <source>
        <dbReference type="EMBL" id="GFO32473.1"/>
    </source>
</evidence>
<protein>
    <submittedName>
        <fullName evidence="2">Anion exchange protein</fullName>
    </submittedName>
</protein>
<dbReference type="Proteomes" id="UP000735302">
    <property type="component" value="Unassembled WGS sequence"/>
</dbReference>
<feature type="region of interest" description="Disordered" evidence="1">
    <location>
        <begin position="1"/>
        <end position="84"/>
    </location>
</feature>
<feature type="compositionally biased region" description="Basic residues" evidence="1">
    <location>
        <begin position="55"/>
        <end position="69"/>
    </location>
</feature>
<comment type="caution">
    <text evidence="2">The sequence shown here is derived from an EMBL/GenBank/DDBJ whole genome shotgun (WGS) entry which is preliminary data.</text>
</comment>
<accession>A0AAV4CMG1</accession>